<dbReference type="CDD" id="cd00090">
    <property type="entry name" value="HTH_ARSR"/>
    <property type="match status" value="1"/>
</dbReference>
<dbReference type="Gene3D" id="1.10.10.10">
    <property type="entry name" value="Winged helix-like DNA-binding domain superfamily/Winged helix DNA-binding domain"/>
    <property type="match status" value="1"/>
</dbReference>
<evidence type="ECO:0000313" key="3">
    <source>
        <dbReference type="Proteomes" id="UP000765802"/>
    </source>
</evidence>
<reference evidence="2 3" key="1">
    <citation type="submission" date="2016-07" db="EMBL/GenBank/DDBJ databases">
        <title>Genome analysis of Flavihumibacter stibioxidans YS-17.</title>
        <authorList>
            <person name="Shi K."/>
            <person name="Han Y."/>
            <person name="Wang G."/>
        </authorList>
    </citation>
    <scope>NUCLEOTIDE SEQUENCE [LARGE SCALE GENOMIC DNA]</scope>
    <source>
        <strain evidence="2 3">YS-17</strain>
    </source>
</reference>
<feature type="domain" description="HTH marR-type" evidence="1">
    <location>
        <begin position="5"/>
        <end position="138"/>
    </location>
</feature>
<accession>A0ABR7M749</accession>
<evidence type="ECO:0000259" key="1">
    <source>
        <dbReference type="PROSITE" id="PS50995"/>
    </source>
</evidence>
<dbReference type="EMBL" id="MBUA01000012">
    <property type="protein sequence ID" value="MBC6490863.1"/>
    <property type="molecule type" value="Genomic_DNA"/>
</dbReference>
<dbReference type="InterPro" id="IPR036388">
    <property type="entry name" value="WH-like_DNA-bd_sf"/>
</dbReference>
<keyword evidence="3" id="KW-1185">Reference proteome</keyword>
<dbReference type="InterPro" id="IPR039422">
    <property type="entry name" value="MarR/SlyA-like"/>
</dbReference>
<dbReference type="SMART" id="SM00347">
    <property type="entry name" value="HTH_MARR"/>
    <property type="match status" value="1"/>
</dbReference>
<protein>
    <recommendedName>
        <fullName evidence="1">HTH marR-type domain-containing protein</fullName>
    </recommendedName>
</protein>
<dbReference type="PANTHER" id="PTHR33164">
    <property type="entry name" value="TRANSCRIPTIONAL REGULATOR, MARR FAMILY"/>
    <property type="match status" value="1"/>
</dbReference>
<dbReference type="InterPro" id="IPR011991">
    <property type="entry name" value="ArsR-like_HTH"/>
</dbReference>
<dbReference type="SUPFAM" id="SSF46785">
    <property type="entry name" value="Winged helix' DNA-binding domain"/>
    <property type="match status" value="1"/>
</dbReference>
<dbReference type="Pfam" id="PF12802">
    <property type="entry name" value="MarR_2"/>
    <property type="match status" value="1"/>
</dbReference>
<dbReference type="InterPro" id="IPR036390">
    <property type="entry name" value="WH_DNA-bd_sf"/>
</dbReference>
<gene>
    <name evidence="2" type="ORF">BC349_07455</name>
</gene>
<organism evidence="2 3">
    <name type="scientific">Flavihumibacter stibioxidans</name>
    <dbReference type="NCBI Taxonomy" id="1834163"/>
    <lineage>
        <taxon>Bacteria</taxon>
        <taxon>Pseudomonadati</taxon>
        <taxon>Bacteroidota</taxon>
        <taxon>Chitinophagia</taxon>
        <taxon>Chitinophagales</taxon>
        <taxon>Chitinophagaceae</taxon>
        <taxon>Flavihumibacter</taxon>
    </lineage>
</organism>
<evidence type="ECO:0000313" key="2">
    <source>
        <dbReference type="EMBL" id="MBC6490863.1"/>
    </source>
</evidence>
<sequence>MKTSESRYHKCMYFASGSLARKIEKLAIDCWKKLGLAPSHAYLLMIVLEEPGMQPGVLAEELQLSPSTVTRLIEKLEEKKLVVRTSEGKITNVYPTPKGKELGPQLKSCATEFNETYSAILGKEESARLIQSINRITDKLPS</sequence>
<dbReference type="InterPro" id="IPR000835">
    <property type="entry name" value="HTH_MarR-typ"/>
</dbReference>
<dbReference type="RefSeq" id="WP_187256209.1">
    <property type="nucleotide sequence ID" value="NZ_JBHULF010000014.1"/>
</dbReference>
<dbReference type="PANTHER" id="PTHR33164:SF57">
    <property type="entry name" value="MARR-FAMILY TRANSCRIPTIONAL REGULATOR"/>
    <property type="match status" value="1"/>
</dbReference>
<comment type="caution">
    <text evidence="2">The sequence shown here is derived from an EMBL/GenBank/DDBJ whole genome shotgun (WGS) entry which is preliminary data.</text>
</comment>
<proteinExistence type="predicted"/>
<dbReference type="PROSITE" id="PS50995">
    <property type="entry name" value="HTH_MARR_2"/>
    <property type="match status" value="1"/>
</dbReference>
<name>A0ABR7M749_9BACT</name>
<dbReference type="Proteomes" id="UP000765802">
    <property type="component" value="Unassembled WGS sequence"/>
</dbReference>